<dbReference type="Proteomes" id="UP001470809">
    <property type="component" value="Chromosome"/>
</dbReference>
<dbReference type="GO" id="GO:0016740">
    <property type="term" value="F:transferase activity"/>
    <property type="evidence" value="ECO:0007669"/>
    <property type="project" value="UniProtKB-KW"/>
</dbReference>
<evidence type="ECO:0000313" key="2">
    <source>
        <dbReference type="EMBL" id="WZU68705.1"/>
    </source>
</evidence>
<dbReference type="AlphaFoldDB" id="A0AAN0MBU0"/>
<dbReference type="EMBL" id="CP151767">
    <property type="protein sequence ID" value="WZU68705.1"/>
    <property type="molecule type" value="Genomic_DNA"/>
</dbReference>
<keyword evidence="2" id="KW-0808">Transferase</keyword>
<sequence length="116" mass="12520">MNNALTGMRIVEGSAFVAVPLAGMTLAQMGAEVIRFDRIGGGLDARRWPVAKNGLSHFWAEMNKGKKSVAVDMRDPRGKELITQIITALAQGCGDVPDQPQGARLDGLRNPYQISQ</sequence>
<dbReference type="PANTHER" id="PTHR48228:SF5">
    <property type="entry name" value="ALPHA-METHYLACYL-COA RACEMASE"/>
    <property type="match status" value="1"/>
</dbReference>
<proteinExistence type="predicted"/>
<protein>
    <submittedName>
        <fullName evidence="2">CoA transferase</fullName>
    </submittedName>
</protein>
<name>A0AAN0MBU0_9RHOB</name>
<dbReference type="InterPro" id="IPR023606">
    <property type="entry name" value="CoA-Trfase_III_dom_1_sf"/>
</dbReference>
<gene>
    <name evidence="2" type="ORF">AABB31_07460</name>
</gene>
<evidence type="ECO:0000313" key="3">
    <source>
        <dbReference type="Proteomes" id="UP001470809"/>
    </source>
</evidence>
<dbReference type="InterPro" id="IPR050509">
    <property type="entry name" value="CoA-transferase_III"/>
</dbReference>
<dbReference type="Gene3D" id="3.40.50.10540">
    <property type="entry name" value="Crotonobetainyl-coa:carnitine coa-transferase, domain 1"/>
    <property type="match status" value="1"/>
</dbReference>
<accession>A0AAN0MBU0</accession>
<organism evidence="2 3">
    <name type="scientific">Yoonia rhodophyticola</name>
    <dbReference type="NCBI Taxonomy" id="3137370"/>
    <lineage>
        <taxon>Bacteria</taxon>
        <taxon>Pseudomonadati</taxon>
        <taxon>Pseudomonadota</taxon>
        <taxon>Alphaproteobacteria</taxon>
        <taxon>Rhodobacterales</taxon>
        <taxon>Paracoccaceae</taxon>
        <taxon>Yoonia</taxon>
    </lineage>
</organism>
<dbReference type="Pfam" id="PF02515">
    <property type="entry name" value="CoA_transf_3"/>
    <property type="match status" value="1"/>
</dbReference>
<keyword evidence="3" id="KW-1185">Reference proteome</keyword>
<dbReference type="PANTHER" id="PTHR48228">
    <property type="entry name" value="SUCCINYL-COA--D-CITRAMALATE COA-TRANSFERASE"/>
    <property type="match status" value="1"/>
</dbReference>
<reference evidence="2" key="1">
    <citation type="submission" date="2024-04" db="EMBL/GenBank/DDBJ databases">
        <title>Phylogenomic analyses of a clade within the roseobacter group suggest taxonomic reassignments of species of the genera Aestuariivita, Citreicella, Loktanella, Nautella, Pelagibaca, Ruegeria, Thalassobius, Thiobacimonas and Tropicibacter, and the proposal o.</title>
        <authorList>
            <person name="Jeon C.O."/>
        </authorList>
    </citation>
    <scope>NUCLEOTIDE SEQUENCE</scope>
    <source>
        <strain evidence="2">SS1-5</strain>
    </source>
</reference>
<dbReference type="InterPro" id="IPR003673">
    <property type="entry name" value="CoA-Trfase_fam_III"/>
</dbReference>
<feature type="region of interest" description="Disordered" evidence="1">
    <location>
        <begin position="96"/>
        <end position="116"/>
    </location>
</feature>
<evidence type="ECO:0000256" key="1">
    <source>
        <dbReference type="SAM" id="MobiDB-lite"/>
    </source>
</evidence>
<dbReference type="SUPFAM" id="SSF89796">
    <property type="entry name" value="CoA-transferase family III (CaiB/BaiF)"/>
    <property type="match status" value="1"/>
</dbReference>